<feature type="region of interest" description="Disordered" evidence="1">
    <location>
        <begin position="38"/>
        <end position="58"/>
    </location>
</feature>
<organism evidence="3 4">
    <name type="scientific">Amycolatopsis pigmentata</name>
    <dbReference type="NCBI Taxonomy" id="450801"/>
    <lineage>
        <taxon>Bacteria</taxon>
        <taxon>Bacillati</taxon>
        <taxon>Actinomycetota</taxon>
        <taxon>Actinomycetes</taxon>
        <taxon>Pseudonocardiales</taxon>
        <taxon>Pseudonocardiaceae</taxon>
        <taxon>Amycolatopsis</taxon>
    </lineage>
</organism>
<evidence type="ECO:0000259" key="2">
    <source>
        <dbReference type="Pfam" id="PF18722"/>
    </source>
</evidence>
<evidence type="ECO:0000256" key="1">
    <source>
        <dbReference type="SAM" id="MobiDB-lite"/>
    </source>
</evidence>
<dbReference type="RefSeq" id="WP_378260479.1">
    <property type="nucleotide sequence ID" value="NZ_JBHUKR010000003.1"/>
</dbReference>
<sequence>MRHGRSEDGGRAVAIEEGISALVFAYVSAHDYFGGIKHVDQQDHPLPRRRPRSQPLSARTGELGLLVEQEFRLGRLARGLSSVLPSDAPSVSGKQVGARCWWLTAPHRRPRYAVPGVPADCTGAVSGAQGHGAGNTNS</sequence>
<gene>
    <name evidence="3" type="ORF">ACFSXZ_01620</name>
</gene>
<name>A0ABW5FLV9_9PSEU</name>
<evidence type="ECO:0000313" key="3">
    <source>
        <dbReference type="EMBL" id="MFD2415016.1"/>
    </source>
</evidence>
<evidence type="ECO:0000313" key="4">
    <source>
        <dbReference type="Proteomes" id="UP001597417"/>
    </source>
</evidence>
<dbReference type="EMBL" id="JBHUKR010000003">
    <property type="protein sequence ID" value="MFD2415016.1"/>
    <property type="molecule type" value="Genomic_DNA"/>
</dbReference>
<accession>A0ABW5FLV9</accession>
<dbReference type="InterPro" id="IPR041407">
    <property type="entry name" value="MazG_C"/>
</dbReference>
<keyword evidence="4" id="KW-1185">Reference proteome</keyword>
<feature type="domain" description="MazG C-terminal" evidence="2">
    <location>
        <begin position="5"/>
        <end position="41"/>
    </location>
</feature>
<proteinExistence type="predicted"/>
<dbReference type="Pfam" id="PF18722">
    <property type="entry name" value="MazG_C"/>
    <property type="match status" value="1"/>
</dbReference>
<reference evidence="4" key="1">
    <citation type="journal article" date="2019" name="Int. J. Syst. Evol. Microbiol.">
        <title>The Global Catalogue of Microorganisms (GCM) 10K type strain sequencing project: providing services to taxonomists for standard genome sequencing and annotation.</title>
        <authorList>
            <consortium name="The Broad Institute Genomics Platform"/>
            <consortium name="The Broad Institute Genome Sequencing Center for Infectious Disease"/>
            <person name="Wu L."/>
            <person name="Ma J."/>
        </authorList>
    </citation>
    <scope>NUCLEOTIDE SEQUENCE [LARGE SCALE GENOMIC DNA]</scope>
    <source>
        <strain evidence="4">CGMCC 4.7645</strain>
    </source>
</reference>
<comment type="caution">
    <text evidence="3">The sequence shown here is derived from an EMBL/GenBank/DDBJ whole genome shotgun (WGS) entry which is preliminary data.</text>
</comment>
<dbReference type="Proteomes" id="UP001597417">
    <property type="component" value="Unassembled WGS sequence"/>
</dbReference>
<protein>
    <recommendedName>
        <fullName evidence="2">MazG C-terminal domain-containing protein</fullName>
    </recommendedName>
</protein>